<dbReference type="PIRSF" id="PIRSF500176">
    <property type="entry name" value="L_ASNase"/>
    <property type="match status" value="1"/>
</dbReference>
<dbReference type="InterPro" id="IPR027475">
    <property type="entry name" value="Asparaginase/glutaminase_AS2"/>
</dbReference>
<dbReference type="InterPro" id="IPR027474">
    <property type="entry name" value="L-asparaginase_N"/>
</dbReference>
<dbReference type="PANTHER" id="PTHR11707">
    <property type="entry name" value="L-ASPARAGINASE"/>
    <property type="match status" value="1"/>
</dbReference>
<protein>
    <submittedName>
        <fullName evidence="5">L-asparaginase protein</fullName>
        <ecNumber evidence="5">3.5.1.1</ecNumber>
    </submittedName>
</protein>
<dbReference type="AlphaFoldDB" id="U2FTE8"/>
<dbReference type="eggNOG" id="COG0252">
    <property type="taxonomic scope" value="Bacteria"/>
</dbReference>
<feature type="binding site" evidence="2">
    <location>
        <position position="65"/>
    </location>
    <ligand>
        <name>substrate</name>
    </ligand>
</feature>
<dbReference type="EC" id="3.5.1.1" evidence="5"/>
<evidence type="ECO:0000313" key="6">
    <source>
        <dbReference type="Proteomes" id="UP000006242"/>
    </source>
</evidence>
<feature type="domain" description="L-asparaginase N-terminal" evidence="4">
    <location>
        <begin position="13"/>
        <end position="169"/>
    </location>
</feature>
<dbReference type="OrthoDB" id="9788068at2"/>
<dbReference type="SMART" id="SM00870">
    <property type="entry name" value="Asparaginase"/>
    <property type="match status" value="1"/>
</dbReference>
<sequence>MKATESVDRSPFNVVLLATGGTIEKSYDPHSGQLSLAVPVIEGLLESLDMPDVSVRIERLMAKDSLDITDADRQAIVYAAQAVLEQGRVDALVITHGTDTLAETAVALHVALGSPGVPVVITGAMRPYRVAASDAAQNIAQALMAARLLAPGVHAVMHGRAIDAERVVKDYERLTLTARA</sequence>
<proteinExistence type="predicted"/>
<dbReference type="EMBL" id="AFNV02000031">
    <property type="protein sequence ID" value="ERJ17683.1"/>
    <property type="molecule type" value="Genomic_DNA"/>
</dbReference>
<reference evidence="5 6" key="1">
    <citation type="journal article" date="2011" name="J. Bacteriol.">
        <title>Genome sequence of Salinisphaera shabanensis, a gammaproteobacterium from the harsh, variable environment of the brine-seawater interface of the Shaban Deep in the Red Sea.</title>
        <authorList>
            <person name="Antunes A."/>
            <person name="Alam I."/>
            <person name="Bajic V.B."/>
            <person name="Stingl U."/>
        </authorList>
    </citation>
    <scope>NUCLEOTIDE SEQUENCE [LARGE SCALE GENOMIC DNA]</scope>
    <source>
        <strain evidence="5 6">E1L3A</strain>
    </source>
</reference>
<dbReference type="PRINTS" id="PR00139">
    <property type="entry name" value="ASNGLNASE"/>
</dbReference>
<dbReference type="Proteomes" id="UP000006242">
    <property type="component" value="Unassembled WGS sequence"/>
</dbReference>
<dbReference type="PROSITE" id="PS00917">
    <property type="entry name" value="ASN_GLN_ASE_2"/>
    <property type="match status" value="1"/>
</dbReference>
<feature type="active site" description="O-isoaspartyl threonine intermediate" evidence="1">
    <location>
        <position position="22"/>
    </location>
</feature>
<evidence type="ECO:0000313" key="5">
    <source>
        <dbReference type="EMBL" id="ERJ17683.1"/>
    </source>
</evidence>
<comment type="caution">
    <text evidence="5">The sequence shown here is derived from an EMBL/GenBank/DDBJ whole genome shotgun (WGS) entry which is preliminary data.</text>
</comment>
<organism evidence="5 6">
    <name type="scientific">Salinisphaera shabanensis E1L3A</name>
    <dbReference type="NCBI Taxonomy" id="1033802"/>
    <lineage>
        <taxon>Bacteria</taxon>
        <taxon>Pseudomonadati</taxon>
        <taxon>Pseudomonadota</taxon>
        <taxon>Gammaproteobacteria</taxon>
        <taxon>Salinisphaerales</taxon>
        <taxon>Salinisphaeraceae</taxon>
        <taxon>Salinisphaera</taxon>
    </lineage>
</organism>
<keyword evidence="5" id="KW-0378">Hydrolase</keyword>
<feature type="active site" evidence="3">
    <location>
        <position position="98"/>
    </location>
</feature>
<evidence type="ECO:0000259" key="4">
    <source>
        <dbReference type="Pfam" id="PF00710"/>
    </source>
</evidence>
<dbReference type="InterPro" id="IPR036152">
    <property type="entry name" value="Asp/glu_Ase-like_sf"/>
</dbReference>
<dbReference type="Pfam" id="PF00710">
    <property type="entry name" value="Asparaginase"/>
    <property type="match status" value="1"/>
</dbReference>
<dbReference type="PANTHER" id="PTHR11707:SF28">
    <property type="entry name" value="60 KDA LYSOPHOSPHOLIPASE"/>
    <property type="match status" value="1"/>
</dbReference>
<dbReference type="SUPFAM" id="SSF53774">
    <property type="entry name" value="Glutaminase/Asparaginase"/>
    <property type="match status" value="1"/>
</dbReference>
<accession>U2FTE8</accession>
<dbReference type="STRING" id="1033802.SSPSH_003529"/>
<dbReference type="Gene3D" id="3.40.50.1170">
    <property type="entry name" value="L-asparaginase, N-terminal domain"/>
    <property type="match status" value="1"/>
</dbReference>
<feature type="binding site" evidence="2">
    <location>
        <begin position="98"/>
        <end position="99"/>
    </location>
    <ligand>
        <name>substrate</name>
    </ligand>
</feature>
<dbReference type="InterPro" id="IPR037152">
    <property type="entry name" value="L-asparaginase_N_sf"/>
</dbReference>
<evidence type="ECO:0000256" key="2">
    <source>
        <dbReference type="PIRSR" id="PIRSR001220-2"/>
    </source>
</evidence>
<dbReference type="InterPro" id="IPR006034">
    <property type="entry name" value="Asparaginase/glutaminase-like"/>
</dbReference>
<evidence type="ECO:0000256" key="3">
    <source>
        <dbReference type="PROSITE-ProRule" id="PRU10100"/>
    </source>
</evidence>
<evidence type="ECO:0000256" key="1">
    <source>
        <dbReference type="PIRSR" id="PIRSR001220-1"/>
    </source>
</evidence>
<dbReference type="GO" id="GO:0004067">
    <property type="term" value="F:asparaginase activity"/>
    <property type="evidence" value="ECO:0007669"/>
    <property type="project" value="UniProtKB-UniRule"/>
</dbReference>
<gene>
    <name evidence="5" type="ORF">SSPSH_003529</name>
</gene>
<name>U2FTE8_9GAMM</name>
<dbReference type="PROSITE" id="PS51732">
    <property type="entry name" value="ASN_GLN_ASE_3"/>
    <property type="match status" value="1"/>
</dbReference>
<keyword evidence="6" id="KW-1185">Reference proteome</keyword>
<dbReference type="PIRSF" id="PIRSF001220">
    <property type="entry name" value="L-ASNase_gatD"/>
    <property type="match status" value="1"/>
</dbReference>
<reference evidence="5 6" key="2">
    <citation type="journal article" date="2013" name="PLoS ONE">
        <title>INDIGO - INtegrated Data Warehouse of MIcrobial GenOmes with Examples from the Red Sea Extremophiles.</title>
        <authorList>
            <person name="Alam I."/>
            <person name="Antunes A."/>
            <person name="Kamau A.A."/>
            <person name="Ba Alawi W."/>
            <person name="Kalkatawi M."/>
            <person name="Stingl U."/>
            <person name="Bajic V.B."/>
        </authorList>
    </citation>
    <scope>NUCLEOTIDE SEQUENCE [LARGE SCALE GENOMIC DNA]</scope>
    <source>
        <strain evidence="5 6">E1L3A</strain>
    </source>
</reference>
<dbReference type="RefSeq" id="WP_006914742.1">
    <property type="nucleotide sequence ID" value="NZ_AFNV02000031.1"/>
</dbReference>